<dbReference type="EMBL" id="BK016196">
    <property type="protein sequence ID" value="DAG01638.1"/>
    <property type="molecule type" value="Genomic_DNA"/>
</dbReference>
<sequence length="325" mass="35332">MAFKQLSEYTSSERFDGKQEARMHLAYRKANMVPGFNLLTFGKPSDIDPAGVDGAELVKVSYIDGLTGAKARKLGVEGQPLNVVRKTETIEMSALNSTFSIDRRQVKSANEYNAVLSDNMNDATYSVCQELMLNLFKGKKGTADLDWNGLDYYFEAGNALSGMDVTTVLTLTGGVVDSASALKFGNHLRKAINGMGVNKPNVLFTTMAGLELVQAYNQITNVGIKYITVGDVEYTDFMGISTCALPDNYFDSTVLAKGIPFYFIRSAKDKTGLAIITKDGSIFDPVVPDMNKTNDRVFNGSNEMVCAPVPCSVECASRCLVKVGE</sequence>
<protein>
    <recommendedName>
        <fullName evidence="2">Major capsid protein</fullName>
    </recommendedName>
</protein>
<name>A0A8S5V4K6_9CAUD</name>
<organism evidence="1">
    <name type="scientific">Siphoviridae sp. ct87j35</name>
    <dbReference type="NCBI Taxonomy" id="2825356"/>
    <lineage>
        <taxon>Viruses</taxon>
        <taxon>Duplodnaviria</taxon>
        <taxon>Heunggongvirae</taxon>
        <taxon>Uroviricota</taxon>
        <taxon>Caudoviricetes</taxon>
    </lineage>
</organism>
<proteinExistence type="predicted"/>
<accession>A0A8S5V4K6</accession>
<evidence type="ECO:0000313" key="1">
    <source>
        <dbReference type="EMBL" id="DAG01638.1"/>
    </source>
</evidence>
<reference evidence="1" key="1">
    <citation type="journal article" date="2021" name="Proc. Natl. Acad. Sci. U.S.A.">
        <title>A Catalog of Tens of Thousands of Viruses from Human Metagenomes Reveals Hidden Associations with Chronic Diseases.</title>
        <authorList>
            <person name="Tisza M.J."/>
            <person name="Buck C.B."/>
        </authorList>
    </citation>
    <scope>NUCLEOTIDE SEQUENCE</scope>
    <source>
        <strain evidence="1">Ct87j35</strain>
    </source>
</reference>
<evidence type="ECO:0008006" key="2">
    <source>
        <dbReference type="Google" id="ProtNLM"/>
    </source>
</evidence>